<dbReference type="Proteomes" id="UP001596050">
    <property type="component" value="Unassembled WGS sequence"/>
</dbReference>
<feature type="domain" description="PAS" evidence="1">
    <location>
        <begin position="13"/>
        <end position="86"/>
    </location>
</feature>
<evidence type="ECO:0000259" key="1">
    <source>
        <dbReference type="PROSITE" id="PS50112"/>
    </source>
</evidence>
<dbReference type="SUPFAM" id="SSF141868">
    <property type="entry name" value="EAL domain-like"/>
    <property type="match status" value="1"/>
</dbReference>
<dbReference type="CDD" id="cd01948">
    <property type="entry name" value="EAL"/>
    <property type="match status" value="1"/>
</dbReference>
<dbReference type="PANTHER" id="PTHR44757">
    <property type="entry name" value="DIGUANYLATE CYCLASE DGCP"/>
    <property type="match status" value="1"/>
</dbReference>
<feature type="domain" description="PAS" evidence="1">
    <location>
        <begin position="253"/>
        <end position="297"/>
    </location>
</feature>
<name>A0ABW0L1X0_9BURK</name>
<dbReference type="EMBL" id="JBHSMU010000008">
    <property type="protein sequence ID" value="MFC5459659.1"/>
    <property type="molecule type" value="Genomic_DNA"/>
</dbReference>
<dbReference type="InterPro" id="IPR001633">
    <property type="entry name" value="EAL_dom"/>
</dbReference>
<dbReference type="PROSITE" id="PS50883">
    <property type="entry name" value="EAL"/>
    <property type="match status" value="1"/>
</dbReference>
<dbReference type="SMART" id="SM00267">
    <property type="entry name" value="GGDEF"/>
    <property type="match status" value="1"/>
</dbReference>
<dbReference type="RefSeq" id="WP_379781714.1">
    <property type="nucleotide sequence ID" value="NZ_JBHSMU010000008.1"/>
</dbReference>
<proteinExistence type="predicted"/>
<dbReference type="NCBIfam" id="TIGR00229">
    <property type="entry name" value="sensory_box"/>
    <property type="match status" value="2"/>
</dbReference>
<dbReference type="Pfam" id="PF00990">
    <property type="entry name" value="GGDEF"/>
    <property type="match status" value="1"/>
</dbReference>
<dbReference type="InterPro" id="IPR035919">
    <property type="entry name" value="EAL_sf"/>
</dbReference>
<dbReference type="SMART" id="SM00052">
    <property type="entry name" value="EAL"/>
    <property type="match status" value="1"/>
</dbReference>
<dbReference type="SMART" id="SM00091">
    <property type="entry name" value="PAS"/>
    <property type="match status" value="3"/>
</dbReference>
<evidence type="ECO:0000259" key="4">
    <source>
        <dbReference type="PROSITE" id="PS50887"/>
    </source>
</evidence>
<evidence type="ECO:0000259" key="3">
    <source>
        <dbReference type="PROSITE" id="PS50883"/>
    </source>
</evidence>
<dbReference type="CDD" id="cd01949">
    <property type="entry name" value="GGDEF"/>
    <property type="match status" value="1"/>
</dbReference>
<dbReference type="CDD" id="cd00130">
    <property type="entry name" value="PAS"/>
    <property type="match status" value="3"/>
</dbReference>
<dbReference type="SMART" id="SM00086">
    <property type="entry name" value="PAC"/>
    <property type="match status" value="2"/>
</dbReference>
<dbReference type="Gene3D" id="3.20.20.450">
    <property type="entry name" value="EAL domain"/>
    <property type="match status" value="1"/>
</dbReference>
<comment type="caution">
    <text evidence="5">The sequence shown here is derived from an EMBL/GenBank/DDBJ whole genome shotgun (WGS) entry which is preliminary data.</text>
</comment>
<dbReference type="Pfam" id="PF08448">
    <property type="entry name" value="PAS_4"/>
    <property type="match status" value="1"/>
</dbReference>
<dbReference type="InterPro" id="IPR013656">
    <property type="entry name" value="PAS_4"/>
</dbReference>
<dbReference type="Gene3D" id="3.30.70.270">
    <property type="match status" value="1"/>
</dbReference>
<keyword evidence="6" id="KW-1185">Reference proteome</keyword>
<accession>A0ABW0L1X0</accession>
<dbReference type="InterPro" id="IPR043128">
    <property type="entry name" value="Rev_trsase/Diguanyl_cyclase"/>
</dbReference>
<dbReference type="InterPro" id="IPR052155">
    <property type="entry name" value="Biofilm_reg_signaling"/>
</dbReference>
<feature type="domain" description="PAC" evidence="2">
    <location>
        <begin position="321"/>
        <end position="373"/>
    </location>
</feature>
<dbReference type="NCBIfam" id="TIGR00254">
    <property type="entry name" value="GGDEF"/>
    <property type="match status" value="1"/>
</dbReference>
<dbReference type="InterPro" id="IPR035965">
    <property type="entry name" value="PAS-like_dom_sf"/>
</dbReference>
<dbReference type="PROSITE" id="PS50887">
    <property type="entry name" value="GGDEF"/>
    <property type="match status" value="1"/>
</dbReference>
<dbReference type="Gene3D" id="3.30.450.20">
    <property type="entry name" value="PAS domain"/>
    <property type="match status" value="3"/>
</dbReference>
<dbReference type="PROSITE" id="PS50112">
    <property type="entry name" value="PAS"/>
    <property type="match status" value="3"/>
</dbReference>
<organism evidence="5 6">
    <name type="scientific">Massilia niabensis</name>
    <dbReference type="NCBI Taxonomy" id="544910"/>
    <lineage>
        <taxon>Bacteria</taxon>
        <taxon>Pseudomonadati</taxon>
        <taxon>Pseudomonadota</taxon>
        <taxon>Betaproteobacteria</taxon>
        <taxon>Burkholderiales</taxon>
        <taxon>Oxalobacteraceae</taxon>
        <taxon>Telluria group</taxon>
        <taxon>Massilia</taxon>
    </lineage>
</organism>
<evidence type="ECO:0000259" key="2">
    <source>
        <dbReference type="PROSITE" id="PS50113"/>
    </source>
</evidence>
<dbReference type="InterPro" id="IPR029787">
    <property type="entry name" value="Nucleotide_cyclase"/>
</dbReference>
<dbReference type="SUPFAM" id="SSF55073">
    <property type="entry name" value="Nucleotide cyclase"/>
    <property type="match status" value="1"/>
</dbReference>
<dbReference type="Pfam" id="PF00989">
    <property type="entry name" value="PAS"/>
    <property type="match status" value="1"/>
</dbReference>
<protein>
    <submittedName>
        <fullName evidence="5">EAL domain-containing protein</fullName>
    </submittedName>
</protein>
<dbReference type="InterPro" id="IPR013767">
    <property type="entry name" value="PAS_fold"/>
</dbReference>
<sequence length="817" mass="91212">MNDLTNAARLARLAEENTALIENSLDLIALTDAEGYFLRLNSAVTEILGYLPEELVGRNYSELLSVEDREKFQALRTELRSGVSTRRGLEHRWIRKDGSEIIMSVSVRWCALSQVTYATARDITAQHLAREQLHKSQQQLQVMLESIGDAFFAVDREWRITYANRKAGAFVNVDVGANIGRNLLEVAPDLRHSDSLGYYVKAMESGVPCSFESFWEPSGVWVEVRAYPSEDGLSVYFHDITFKYQAEQALKKSEQRFRNLFQQAADSIVIADHELRIIAANGRACSNFGYTEEEFLGLSVRDIDCGYTYGEDLAAALSGGQTQLVRIEKRRRDGTTFPADVHISRFEDGGNEFFQAIIRDVTEREEAQNRLQELATHDTLTGLPNRALLGERVQHLLDTCPPTVSVVAMFLDLDRFKEVNDSFGHEFGDVLLCEVAARLRRVIRPTDVIARLGGDEFVIAAHCPAGRTAAARIAEKLLDVLTAPITIAGQDVIIGASIGISQFPFDAPTKEQLFQAADTAMYRAKAAGRNRARFFEPEMAVATRERMTLETSLRPALARGEFELHYQPRIDLRDMSVLGMEALIRWNHPERGRVSPQQFIPIAEETGLIVQIGRWVLEEACVQTRRLIDELGRTICVSVNVSARQLAHQTFVDEVRQVLLDTGLPPACLELELTESALIDDIERTAHMLRELHELGVKLAVDDFGTGYSGLAYLRSFPIDVLKLDRSFVLQHDERISAFDFVKAFVDMAHALKMSVVAEGVETLDVVEFLRSAACDEAQGYYFARPMPLGELRSLLANEACGAGGHAGLATISSEEC</sequence>
<dbReference type="PROSITE" id="PS50113">
    <property type="entry name" value="PAC"/>
    <property type="match status" value="1"/>
</dbReference>
<dbReference type="InterPro" id="IPR001610">
    <property type="entry name" value="PAC"/>
</dbReference>
<reference evidence="6" key="1">
    <citation type="journal article" date="2019" name="Int. J. Syst. Evol. Microbiol.">
        <title>The Global Catalogue of Microorganisms (GCM) 10K type strain sequencing project: providing services to taxonomists for standard genome sequencing and annotation.</title>
        <authorList>
            <consortium name="The Broad Institute Genomics Platform"/>
            <consortium name="The Broad Institute Genome Sequencing Center for Infectious Disease"/>
            <person name="Wu L."/>
            <person name="Ma J."/>
        </authorList>
    </citation>
    <scope>NUCLEOTIDE SEQUENCE [LARGE SCALE GENOMIC DNA]</scope>
    <source>
        <strain evidence="6">KACC 12649</strain>
    </source>
</reference>
<dbReference type="SUPFAM" id="SSF55785">
    <property type="entry name" value="PYP-like sensor domain (PAS domain)"/>
    <property type="match status" value="3"/>
</dbReference>
<evidence type="ECO:0000313" key="6">
    <source>
        <dbReference type="Proteomes" id="UP001596050"/>
    </source>
</evidence>
<dbReference type="InterPro" id="IPR000014">
    <property type="entry name" value="PAS"/>
</dbReference>
<gene>
    <name evidence="5" type="ORF">ACFPN5_07535</name>
</gene>
<dbReference type="Pfam" id="PF13426">
    <property type="entry name" value="PAS_9"/>
    <property type="match status" value="1"/>
</dbReference>
<dbReference type="PANTHER" id="PTHR44757:SF2">
    <property type="entry name" value="BIOFILM ARCHITECTURE MAINTENANCE PROTEIN MBAA"/>
    <property type="match status" value="1"/>
</dbReference>
<feature type="domain" description="PAS" evidence="1">
    <location>
        <begin position="136"/>
        <end position="210"/>
    </location>
</feature>
<evidence type="ECO:0000313" key="5">
    <source>
        <dbReference type="EMBL" id="MFC5459659.1"/>
    </source>
</evidence>
<dbReference type="Pfam" id="PF00563">
    <property type="entry name" value="EAL"/>
    <property type="match status" value="1"/>
</dbReference>
<feature type="domain" description="GGDEF" evidence="4">
    <location>
        <begin position="404"/>
        <end position="537"/>
    </location>
</feature>
<dbReference type="InterPro" id="IPR000700">
    <property type="entry name" value="PAS-assoc_C"/>
</dbReference>
<dbReference type="InterPro" id="IPR000160">
    <property type="entry name" value="GGDEF_dom"/>
</dbReference>
<feature type="domain" description="EAL" evidence="3">
    <location>
        <begin position="546"/>
        <end position="800"/>
    </location>
</feature>